<evidence type="ECO:0000313" key="2">
    <source>
        <dbReference type="EMBL" id="OGK55501.1"/>
    </source>
</evidence>
<feature type="transmembrane region" description="Helical" evidence="1">
    <location>
        <begin position="12"/>
        <end position="32"/>
    </location>
</feature>
<evidence type="ECO:0000313" key="3">
    <source>
        <dbReference type="Proteomes" id="UP000177418"/>
    </source>
</evidence>
<keyword evidence="1" id="KW-0472">Membrane</keyword>
<accession>A0A1F7JIU3</accession>
<dbReference type="Proteomes" id="UP000177418">
    <property type="component" value="Unassembled WGS sequence"/>
</dbReference>
<reference evidence="2 3" key="1">
    <citation type="journal article" date="2016" name="Nat. Commun.">
        <title>Thousands of microbial genomes shed light on interconnected biogeochemical processes in an aquifer system.</title>
        <authorList>
            <person name="Anantharaman K."/>
            <person name="Brown C.T."/>
            <person name="Hug L.A."/>
            <person name="Sharon I."/>
            <person name="Castelle C.J."/>
            <person name="Probst A.J."/>
            <person name="Thomas B.C."/>
            <person name="Singh A."/>
            <person name="Wilkins M.J."/>
            <person name="Karaoz U."/>
            <person name="Brodie E.L."/>
            <person name="Williams K.H."/>
            <person name="Hubbard S.S."/>
            <person name="Banfield J.F."/>
        </authorList>
    </citation>
    <scope>NUCLEOTIDE SEQUENCE [LARGE SCALE GENOMIC DNA]</scope>
</reference>
<evidence type="ECO:0000256" key="1">
    <source>
        <dbReference type="SAM" id="Phobius"/>
    </source>
</evidence>
<name>A0A1F7JIU3_9BACT</name>
<sequence length="762" mass="86341">MQYRFKIKPWFILLIFISLVLTAYLLNFSYSLNSKAKSRIQQQPTSALVPCNRTGLYCYIQPPTGWDYSCKLGDNSVWCCPEGTIAENNVCVSNRCDKTDKECYRPVPNGFDEICKGTDEAIHWCCPWGMKLGEANTCIAKRCDTTGKQCYQSKNTGYDEVCRGIDDVIHWCCPTGKKALDGQCVGFCGADGKNCYRPEPTGWDSKCFGNGDVVHWCCPKNTKLLDNQCAGSCDATGKSCYNSAPTGWDESCYGGGDVRHWCCPKGMKNVDNQCVGFCGADGKSCYPYEVGGWDSRCYGGGDVPHWCCPLGGQILDGRCYGPSGELRGKVTIDNPFNYSIKNVEVSICSGDKPYQCSPISSFSENSLKKTLNSTYSFLIKRFYLRSGISNQRAIIERDRRYWLSAHVTLQDYNTHYQTIASRYILASNIGVNLNVSIQEQPEVVPLKSKLKRKVHLLIYNFSLTTKGNKPVFDLFPPQDDPLNRAKNVAAFVSKYSNAQYEIVSSATISEKPPMKNSDKVTEFEDLFYKCNRGEKTKEECSQFKQNFLVNYNQLFDKYEICQKVNRGEINEVWVATIPWIGMGENDMIGPNPFSINGLTEIKKECKFNVPTLSIDLRTGEGNAVHSYGHRIEATMTHVYGRWKYPELNNWEKFGLSIKDDLNRSIVGCGSIHYAPNSQNKEYIYNINDFTVNSYCDDFFTYPNFQGKSNPVNGLTWKETDLGYYDWWFKHIPRKLGRSPDGKLNNWWVYVTSPETAIKEANK</sequence>
<proteinExistence type="predicted"/>
<comment type="caution">
    <text evidence="2">The sequence shown here is derived from an EMBL/GenBank/DDBJ whole genome shotgun (WGS) entry which is preliminary data.</text>
</comment>
<keyword evidence="1" id="KW-1133">Transmembrane helix</keyword>
<dbReference type="AlphaFoldDB" id="A0A1F7JIU3"/>
<dbReference type="EMBL" id="MGAV01000002">
    <property type="protein sequence ID" value="OGK55501.1"/>
    <property type="molecule type" value="Genomic_DNA"/>
</dbReference>
<gene>
    <name evidence="2" type="ORF">A3H78_05025</name>
</gene>
<keyword evidence="1" id="KW-0812">Transmembrane</keyword>
<protein>
    <submittedName>
        <fullName evidence="2">Uncharacterized protein</fullName>
    </submittedName>
</protein>
<organism evidence="2 3">
    <name type="scientific">Candidatus Roizmanbacteria bacterium RIFCSPLOWO2_02_FULL_36_11</name>
    <dbReference type="NCBI Taxonomy" id="1802071"/>
    <lineage>
        <taxon>Bacteria</taxon>
        <taxon>Candidatus Roizmaniibacteriota</taxon>
    </lineage>
</organism>